<organism evidence="1 2">
    <name type="scientific">Meganyctiphanes norvegica</name>
    <name type="common">Northern krill</name>
    <name type="synonym">Thysanopoda norvegica</name>
    <dbReference type="NCBI Taxonomy" id="48144"/>
    <lineage>
        <taxon>Eukaryota</taxon>
        <taxon>Metazoa</taxon>
        <taxon>Ecdysozoa</taxon>
        <taxon>Arthropoda</taxon>
        <taxon>Crustacea</taxon>
        <taxon>Multicrustacea</taxon>
        <taxon>Malacostraca</taxon>
        <taxon>Eumalacostraca</taxon>
        <taxon>Eucarida</taxon>
        <taxon>Euphausiacea</taxon>
        <taxon>Euphausiidae</taxon>
        <taxon>Meganyctiphanes</taxon>
    </lineage>
</organism>
<name>A0AAV2RKE0_MEGNR</name>
<dbReference type="SUPFAM" id="SSF52047">
    <property type="entry name" value="RNI-like"/>
    <property type="match status" value="1"/>
</dbReference>
<evidence type="ECO:0000313" key="1">
    <source>
        <dbReference type="EMBL" id="CAL4129649.1"/>
    </source>
</evidence>
<reference evidence="1 2" key="1">
    <citation type="submission" date="2024-05" db="EMBL/GenBank/DDBJ databases">
        <authorList>
            <person name="Wallberg A."/>
        </authorList>
    </citation>
    <scope>NUCLEOTIDE SEQUENCE [LARGE SCALE GENOMIC DNA]</scope>
</reference>
<protein>
    <submittedName>
        <fullName evidence="1">Uncharacterized protein</fullName>
    </submittedName>
</protein>
<dbReference type="Proteomes" id="UP001497623">
    <property type="component" value="Unassembled WGS sequence"/>
</dbReference>
<dbReference type="AlphaFoldDB" id="A0AAV2RKE0"/>
<accession>A0AAV2RKE0</accession>
<proteinExistence type="predicted"/>
<keyword evidence="2" id="KW-1185">Reference proteome</keyword>
<sequence length="520" mass="59796">MPPLNQLGSLSHIAFDYVWEWLSCLMKCTDDDDRQLQREYLLENLTTLFRQKLLDHCIKAHLWTIEAVQKSRFMDLLADDKTQSLNFTPCGTLMAEEVFGIYKSFVNYKIENLVFLGMKCSQEPGEQNFVKDINPAFYMVLPNMHKLRSVTLSGLADRTIMKLLAENCPYLEYLDVSGSDDINDNDVASLVVSGGKNIENMTDYNVLCFTAEATPCTKFLNNVDLSKTRVTIKSLIVLLRFAPKLKNLGETNGETSLSKALVAILSCEERHKFYLTHLSDINFQADDATFIKNRCSDLRSVSVDGESIPALHNLHPICLLRINLDFRNWGNDIYDYLNKRGMFITKLVFKNNINCVVDLGWIVAMTPNLQHLEANIDCFEGVQVADWKFLNNACVIVGSARSFQTFIRHAPNLHDLEINYNNKYTQPDWHCINDELLETVLIEGGLSKLKKFVIGQCALSIKSIECLFMQCFRISYIGYVRRWELLTREEIKNLKRKAIEENLKLTLREYSENEENILYT</sequence>
<dbReference type="Gene3D" id="3.80.10.10">
    <property type="entry name" value="Ribonuclease Inhibitor"/>
    <property type="match status" value="1"/>
</dbReference>
<comment type="caution">
    <text evidence="1">The sequence shown here is derived from an EMBL/GenBank/DDBJ whole genome shotgun (WGS) entry which is preliminary data.</text>
</comment>
<evidence type="ECO:0000313" key="2">
    <source>
        <dbReference type="Proteomes" id="UP001497623"/>
    </source>
</evidence>
<gene>
    <name evidence="1" type="ORF">MNOR_LOCUS26334</name>
</gene>
<dbReference type="EMBL" id="CAXKWB010026152">
    <property type="protein sequence ID" value="CAL4129649.1"/>
    <property type="molecule type" value="Genomic_DNA"/>
</dbReference>
<dbReference type="InterPro" id="IPR032675">
    <property type="entry name" value="LRR_dom_sf"/>
</dbReference>